<keyword evidence="6" id="KW-0805">Transcription regulation</keyword>
<evidence type="ECO:0000256" key="10">
    <source>
        <dbReference type="PIRSR" id="PIRSR602481-2"/>
    </source>
</evidence>
<keyword evidence="7" id="KW-0238">DNA-binding</keyword>
<evidence type="ECO:0000256" key="7">
    <source>
        <dbReference type="ARBA" id="ARBA00023125"/>
    </source>
</evidence>
<comment type="similarity">
    <text evidence="2">Belongs to the Fur family.</text>
</comment>
<reference evidence="11 12" key="1">
    <citation type="submission" date="2016-11" db="EMBL/GenBank/DDBJ databases">
        <title>Paenibacillus species isolates.</title>
        <authorList>
            <person name="Beno S.M."/>
        </authorList>
    </citation>
    <scope>NUCLEOTIDE SEQUENCE [LARGE SCALE GENOMIC DNA]</scope>
    <source>
        <strain evidence="11 12">FSL R5-0378</strain>
    </source>
</reference>
<dbReference type="GO" id="GO:1900376">
    <property type="term" value="P:regulation of secondary metabolite biosynthetic process"/>
    <property type="evidence" value="ECO:0007669"/>
    <property type="project" value="TreeGrafter"/>
</dbReference>
<keyword evidence="10" id="KW-0408">Iron</keyword>
<dbReference type="PANTHER" id="PTHR33202">
    <property type="entry name" value="ZINC UPTAKE REGULATION PROTEIN"/>
    <property type="match status" value="1"/>
</dbReference>
<keyword evidence="4" id="KW-0678">Repressor</keyword>
<evidence type="ECO:0000256" key="9">
    <source>
        <dbReference type="PIRSR" id="PIRSR602481-1"/>
    </source>
</evidence>
<evidence type="ECO:0000313" key="12">
    <source>
        <dbReference type="Proteomes" id="UP000187172"/>
    </source>
</evidence>
<dbReference type="SUPFAM" id="SSF46785">
    <property type="entry name" value="Winged helix' DNA-binding domain"/>
    <property type="match status" value="1"/>
</dbReference>
<dbReference type="InterPro" id="IPR002481">
    <property type="entry name" value="FUR"/>
</dbReference>
<organism evidence="11 12">
    <name type="scientific">Paenibacillus rhizosphaerae</name>
    <dbReference type="NCBI Taxonomy" id="297318"/>
    <lineage>
        <taxon>Bacteria</taxon>
        <taxon>Bacillati</taxon>
        <taxon>Bacillota</taxon>
        <taxon>Bacilli</taxon>
        <taxon>Bacillales</taxon>
        <taxon>Paenibacillaceae</taxon>
        <taxon>Paenibacillus</taxon>
    </lineage>
</organism>
<evidence type="ECO:0000256" key="8">
    <source>
        <dbReference type="ARBA" id="ARBA00023163"/>
    </source>
</evidence>
<dbReference type="GO" id="GO:0000976">
    <property type="term" value="F:transcription cis-regulatory region binding"/>
    <property type="evidence" value="ECO:0007669"/>
    <property type="project" value="TreeGrafter"/>
</dbReference>
<feature type="binding site" evidence="10">
    <location>
        <position position="119"/>
    </location>
    <ligand>
        <name>Fe cation</name>
        <dbReference type="ChEBI" id="CHEBI:24875"/>
    </ligand>
</feature>
<evidence type="ECO:0000256" key="1">
    <source>
        <dbReference type="ARBA" id="ARBA00004496"/>
    </source>
</evidence>
<comment type="cofactor">
    <cofactor evidence="9">
        <name>Zn(2+)</name>
        <dbReference type="ChEBI" id="CHEBI:29105"/>
    </cofactor>
    <text evidence="9">Binds 1 zinc ion per subunit.</text>
</comment>
<dbReference type="Proteomes" id="UP000187172">
    <property type="component" value="Unassembled WGS sequence"/>
</dbReference>
<keyword evidence="5 9" id="KW-0862">Zinc</keyword>
<comment type="cofactor">
    <cofactor evidence="10">
        <name>Mn(2+)</name>
        <dbReference type="ChEBI" id="CHEBI:29035"/>
    </cofactor>
    <cofactor evidence="10">
        <name>Fe(2+)</name>
        <dbReference type="ChEBI" id="CHEBI:29033"/>
    </cofactor>
    <text evidence="10">Binds 1 Mn(2+) or Fe(2+) ion per subunit.</text>
</comment>
<dbReference type="InterPro" id="IPR036390">
    <property type="entry name" value="WH_DNA-bd_sf"/>
</dbReference>
<dbReference type="PANTHER" id="PTHR33202:SF1">
    <property type="entry name" value="FERRIC UPTAKE REGULATION PROTEIN"/>
    <property type="match status" value="1"/>
</dbReference>
<accession>A0A1R1ECC9</accession>
<dbReference type="CDD" id="cd07153">
    <property type="entry name" value="Fur_like"/>
    <property type="match status" value="1"/>
</dbReference>
<evidence type="ECO:0000256" key="3">
    <source>
        <dbReference type="ARBA" id="ARBA00022490"/>
    </source>
</evidence>
<dbReference type="STRING" id="297318.BK138_30040"/>
<keyword evidence="9" id="KW-0479">Metal-binding</keyword>
<feature type="binding site" evidence="9">
    <location>
        <position position="130"/>
    </location>
    <ligand>
        <name>Zn(2+)</name>
        <dbReference type="ChEBI" id="CHEBI:29105"/>
    </ligand>
</feature>
<dbReference type="Gene3D" id="1.10.10.10">
    <property type="entry name" value="Winged helix-like DNA-binding domain superfamily/Winged helix DNA-binding domain"/>
    <property type="match status" value="1"/>
</dbReference>
<feature type="binding site" evidence="9">
    <location>
        <position position="127"/>
    </location>
    <ligand>
        <name>Zn(2+)</name>
        <dbReference type="ChEBI" id="CHEBI:29105"/>
    </ligand>
</feature>
<dbReference type="InterPro" id="IPR036388">
    <property type="entry name" value="WH-like_DNA-bd_sf"/>
</dbReference>
<dbReference type="EMBL" id="MRTP01000014">
    <property type="protein sequence ID" value="OMF49483.1"/>
    <property type="molecule type" value="Genomic_DNA"/>
</dbReference>
<evidence type="ECO:0000256" key="4">
    <source>
        <dbReference type="ARBA" id="ARBA00022491"/>
    </source>
</evidence>
<protein>
    <submittedName>
        <fullName evidence="11">Transcriptional repressor</fullName>
    </submittedName>
</protein>
<dbReference type="RefSeq" id="WP_076175482.1">
    <property type="nucleotide sequence ID" value="NZ_MRTP01000014.1"/>
</dbReference>
<dbReference type="InterPro" id="IPR043135">
    <property type="entry name" value="Fur_C"/>
</dbReference>
<dbReference type="Gene3D" id="3.30.1490.190">
    <property type="match status" value="1"/>
</dbReference>
<evidence type="ECO:0000313" key="11">
    <source>
        <dbReference type="EMBL" id="OMF49483.1"/>
    </source>
</evidence>
<dbReference type="GO" id="GO:0003700">
    <property type="term" value="F:DNA-binding transcription factor activity"/>
    <property type="evidence" value="ECO:0007669"/>
    <property type="project" value="InterPro"/>
</dbReference>
<comment type="subcellular location">
    <subcellularLocation>
        <location evidence="1">Cytoplasm</location>
    </subcellularLocation>
</comment>
<sequence length="137" mass="15950">MLNAMTRQGLRITDQRRTIAKIFAKHDGYLSPKDVYEQLRKVYPGVSFDTIYRNLRLLSDVGLLARFYFMDGGQKFKACKLDHHHHPLICVNCEKTVAFDYCPMDHLGDLPGHYKIVNHRFEIYGICEACQQHGNYV</sequence>
<feature type="binding site" evidence="10">
    <location>
        <position position="83"/>
    </location>
    <ligand>
        <name>Fe cation</name>
        <dbReference type="ChEBI" id="CHEBI:24875"/>
    </ligand>
</feature>
<comment type="caution">
    <text evidence="11">The sequence shown here is derived from an EMBL/GenBank/DDBJ whole genome shotgun (WGS) entry which is preliminary data.</text>
</comment>
<evidence type="ECO:0000256" key="6">
    <source>
        <dbReference type="ARBA" id="ARBA00023015"/>
    </source>
</evidence>
<evidence type="ECO:0000256" key="5">
    <source>
        <dbReference type="ARBA" id="ARBA00022833"/>
    </source>
</evidence>
<gene>
    <name evidence="11" type="ORF">BK138_30040</name>
</gene>
<dbReference type="AlphaFoldDB" id="A0A1R1ECC9"/>
<feature type="binding site" evidence="9">
    <location>
        <position position="90"/>
    </location>
    <ligand>
        <name>Zn(2+)</name>
        <dbReference type="ChEBI" id="CHEBI:29105"/>
    </ligand>
</feature>
<name>A0A1R1ECC9_9BACL</name>
<proteinExistence type="inferred from homology"/>
<dbReference type="GO" id="GO:0045892">
    <property type="term" value="P:negative regulation of DNA-templated transcription"/>
    <property type="evidence" value="ECO:0007669"/>
    <property type="project" value="TreeGrafter"/>
</dbReference>
<dbReference type="GO" id="GO:0008270">
    <property type="term" value="F:zinc ion binding"/>
    <property type="evidence" value="ECO:0007669"/>
    <property type="project" value="TreeGrafter"/>
</dbReference>
<dbReference type="Pfam" id="PF01475">
    <property type="entry name" value="FUR"/>
    <property type="match status" value="1"/>
</dbReference>
<evidence type="ECO:0000256" key="2">
    <source>
        <dbReference type="ARBA" id="ARBA00007957"/>
    </source>
</evidence>
<feature type="binding site" evidence="9">
    <location>
        <position position="93"/>
    </location>
    <ligand>
        <name>Zn(2+)</name>
        <dbReference type="ChEBI" id="CHEBI:29105"/>
    </ligand>
</feature>
<keyword evidence="8" id="KW-0804">Transcription</keyword>
<keyword evidence="3" id="KW-0963">Cytoplasm</keyword>
<dbReference type="GO" id="GO:0005737">
    <property type="term" value="C:cytoplasm"/>
    <property type="evidence" value="ECO:0007669"/>
    <property type="project" value="UniProtKB-SubCell"/>
</dbReference>
<keyword evidence="12" id="KW-1185">Reference proteome</keyword>